<comment type="caution">
    <text evidence="1">The sequence shown here is derived from an EMBL/GenBank/DDBJ whole genome shotgun (WGS) entry which is preliminary data.</text>
</comment>
<dbReference type="HOGENOM" id="CLU_3251068_0_0_9"/>
<sequence>MNDKRKISRYCLPFTVFQEASLVYQRINRSTFSKKSKVSSQE</sequence>
<name>F0EJM8_ENTCA</name>
<evidence type="ECO:0000313" key="1">
    <source>
        <dbReference type="EMBL" id="EGC69671.1"/>
    </source>
</evidence>
<accession>F0EJM8</accession>
<dbReference type="EMBL" id="AEWT01000011">
    <property type="protein sequence ID" value="EGC69671.1"/>
    <property type="molecule type" value="Genomic_DNA"/>
</dbReference>
<gene>
    <name evidence="1" type="ORF">HMPREF9087_1591</name>
</gene>
<dbReference type="AlphaFoldDB" id="F0EJM8"/>
<protein>
    <submittedName>
        <fullName evidence="1">Uncharacterized protein</fullName>
    </submittedName>
</protein>
<dbReference type="Proteomes" id="UP000004835">
    <property type="component" value="Unassembled WGS sequence"/>
</dbReference>
<reference evidence="1 2" key="1">
    <citation type="submission" date="2011-01" db="EMBL/GenBank/DDBJ databases">
        <authorList>
            <person name="Muzny D."/>
            <person name="Qin X."/>
            <person name="Deng J."/>
            <person name="Jiang H."/>
            <person name="Liu Y."/>
            <person name="Qu J."/>
            <person name="Song X.-Z."/>
            <person name="Zhang L."/>
            <person name="Thornton R."/>
            <person name="Coyle M."/>
            <person name="Francisco L."/>
            <person name="Jackson L."/>
            <person name="Javaid M."/>
            <person name="Korchina V."/>
            <person name="Kovar C."/>
            <person name="Mata R."/>
            <person name="Mathew T."/>
            <person name="Ngo R."/>
            <person name="Nguyen L."/>
            <person name="Nguyen N."/>
            <person name="Okwuonu G."/>
            <person name="Ongeri F."/>
            <person name="Pham C."/>
            <person name="Simmons D."/>
            <person name="Wilczek-Boney K."/>
            <person name="Hale W."/>
            <person name="Jakkamsetti A."/>
            <person name="Pham P."/>
            <person name="Ruth R."/>
            <person name="San Lucas F."/>
            <person name="Warren J."/>
            <person name="Zhang J."/>
            <person name="Zhao Z."/>
            <person name="Zhou C."/>
            <person name="Zhu D."/>
            <person name="Lee S."/>
            <person name="Bess C."/>
            <person name="Blankenburg K."/>
            <person name="Forbes L."/>
            <person name="Fu Q."/>
            <person name="Gubbala S."/>
            <person name="Hirani K."/>
            <person name="Jayaseelan J.C."/>
            <person name="Lara F."/>
            <person name="Munidasa M."/>
            <person name="Palculict T."/>
            <person name="Patil S."/>
            <person name="Pu L.-L."/>
            <person name="Saada N."/>
            <person name="Tang L."/>
            <person name="Weissenberger G."/>
            <person name="Zhu Y."/>
            <person name="Hemphill L."/>
            <person name="Shang Y."/>
            <person name="Youmans B."/>
            <person name="Ayvaz T."/>
            <person name="Ross M."/>
            <person name="Santibanez J."/>
            <person name="Aqrawi P."/>
            <person name="Gross S."/>
            <person name="Joshi V."/>
            <person name="Fowler G."/>
            <person name="Nazareth L."/>
            <person name="Reid J."/>
            <person name="Worley K."/>
            <person name="Petrosino J."/>
            <person name="Highlander S."/>
            <person name="Gibbs R."/>
        </authorList>
    </citation>
    <scope>NUCLEOTIDE SEQUENCE [LARGE SCALE GENOMIC DNA]</scope>
    <source>
        <strain evidence="1 2">ATCC 12755</strain>
    </source>
</reference>
<organism evidence="1 2">
    <name type="scientific">Enterococcus casseliflavus ATCC 12755</name>
    <dbReference type="NCBI Taxonomy" id="888066"/>
    <lineage>
        <taxon>Bacteria</taxon>
        <taxon>Bacillati</taxon>
        <taxon>Bacillota</taxon>
        <taxon>Bacilli</taxon>
        <taxon>Lactobacillales</taxon>
        <taxon>Enterococcaceae</taxon>
        <taxon>Enterococcus</taxon>
    </lineage>
</organism>
<evidence type="ECO:0000313" key="2">
    <source>
        <dbReference type="Proteomes" id="UP000004835"/>
    </source>
</evidence>
<proteinExistence type="predicted"/>